<name>A0A6A6RX58_9PLEO</name>
<keyword evidence="3" id="KW-0175">Coiled coil</keyword>
<feature type="compositionally biased region" description="Acidic residues" evidence="4">
    <location>
        <begin position="318"/>
        <end position="338"/>
    </location>
</feature>
<sequence>MTIRDWGYIAQESEDALHIASRLLAIEVRPYTRLSNHLTKAEHAFATVRQTHLPSPPPDAAAADEEAAAKFITREQQVEKAQAWRSEVLTNLELMDYTALRSELTIQSNNAERERYTKDKVINGDKQQDVTRSIKKLQAELEEAKKTLAIRKEYDELAEKITSSKMLKPRDEQKLAHAKLDEEIAELKQQVQNAKDTWEERRQQFQRIDSETQKMANMIKEEKMEAERKEGMMKDGDDENDGDTTRGDGSYIGTPRPDGSMTPIPGSQATDSQNTLKVPQERLAPLSRGASTAPSPARSGPAEDAEMADSGENPTEAHDDDGDSSGLEEGEDVEDGEHEGEQSGRADQSDGEMDER</sequence>
<gene>
    <name evidence="5" type="ORF">P280DRAFT_427924</name>
</gene>
<evidence type="ECO:0000256" key="1">
    <source>
        <dbReference type="ARBA" id="ARBA00004123"/>
    </source>
</evidence>
<feature type="region of interest" description="Disordered" evidence="4">
    <location>
        <begin position="225"/>
        <end position="356"/>
    </location>
</feature>
<dbReference type="GO" id="GO:0006397">
    <property type="term" value="P:mRNA processing"/>
    <property type="evidence" value="ECO:0007669"/>
    <property type="project" value="InterPro"/>
</dbReference>
<keyword evidence="6" id="KW-1185">Reference proteome</keyword>
<dbReference type="AlphaFoldDB" id="A0A6A6RX58"/>
<evidence type="ECO:0008006" key="7">
    <source>
        <dbReference type="Google" id="ProtNLM"/>
    </source>
</evidence>
<accession>A0A6A6RX58</accession>
<evidence type="ECO:0000313" key="5">
    <source>
        <dbReference type="EMBL" id="KAF2640146.1"/>
    </source>
</evidence>
<evidence type="ECO:0000313" key="6">
    <source>
        <dbReference type="Proteomes" id="UP000799753"/>
    </source>
</evidence>
<keyword evidence="2" id="KW-0539">Nucleus</keyword>
<evidence type="ECO:0000256" key="3">
    <source>
        <dbReference type="SAM" id="Coils"/>
    </source>
</evidence>
<dbReference type="OrthoDB" id="205166at2759"/>
<dbReference type="Pfam" id="PF05615">
    <property type="entry name" value="THOC7"/>
    <property type="match status" value="1"/>
</dbReference>
<organism evidence="5 6">
    <name type="scientific">Massarina eburnea CBS 473.64</name>
    <dbReference type="NCBI Taxonomy" id="1395130"/>
    <lineage>
        <taxon>Eukaryota</taxon>
        <taxon>Fungi</taxon>
        <taxon>Dikarya</taxon>
        <taxon>Ascomycota</taxon>
        <taxon>Pezizomycotina</taxon>
        <taxon>Dothideomycetes</taxon>
        <taxon>Pleosporomycetidae</taxon>
        <taxon>Pleosporales</taxon>
        <taxon>Massarineae</taxon>
        <taxon>Massarinaceae</taxon>
        <taxon>Massarina</taxon>
    </lineage>
</organism>
<feature type="compositionally biased region" description="Polar residues" evidence="4">
    <location>
        <begin position="265"/>
        <end position="277"/>
    </location>
</feature>
<feature type="compositionally biased region" description="Basic and acidic residues" evidence="4">
    <location>
        <begin position="339"/>
        <end position="348"/>
    </location>
</feature>
<proteinExistence type="predicted"/>
<feature type="compositionally biased region" description="Basic and acidic residues" evidence="4">
    <location>
        <begin position="225"/>
        <end position="235"/>
    </location>
</feature>
<evidence type="ECO:0000256" key="2">
    <source>
        <dbReference type="ARBA" id="ARBA00023242"/>
    </source>
</evidence>
<reference evidence="5" key="1">
    <citation type="journal article" date="2020" name="Stud. Mycol.">
        <title>101 Dothideomycetes genomes: a test case for predicting lifestyles and emergence of pathogens.</title>
        <authorList>
            <person name="Haridas S."/>
            <person name="Albert R."/>
            <person name="Binder M."/>
            <person name="Bloem J."/>
            <person name="Labutti K."/>
            <person name="Salamov A."/>
            <person name="Andreopoulos B."/>
            <person name="Baker S."/>
            <person name="Barry K."/>
            <person name="Bills G."/>
            <person name="Bluhm B."/>
            <person name="Cannon C."/>
            <person name="Castanera R."/>
            <person name="Culley D."/>
            <person name="Daum C."/>
            <person name="Ezra D."/>
            <person name="Gonzalez J."/>
            <person name="Henrissat B."/>
            <person name="Kuo A."/>
            <person name="Liang C."/>
            <person name="Lipzen A."/>
            <person name="Lutzoni F."/>
            <person name="Magnuson J."/>
            <person name="Mondo S."/>
            <person name="Nolan M."/>
            <person name="Ohm R."/>
            <person name="Pangilinan J."/>
            <person name="Park H.-J."/>
            <person name="Ramirez L."/>
            <person name="Alfaro M."/>
            <person name="Sun H."/>
            <person name="Tritt A."/>
            <person name="Yoshinaga Y."/>
            <person name="Zwiers L.-H."/>
            <person name="Turgeon B."/>
            <person name="Goodwin S."/>
            <person name="Spatafora J."/>
            <person name="Crous P."/>
            <person name="Grigoriev I."/>
        </authorList>
    </citation>
    <scope>NUCLEOTIDE SEQUENCE</scope>
    <source>
        <strain evidence="5">CBS 473.64</strain>
    </source>
</reference>
<comment type="subcellular location">
    <subcellularLocation>
        <location evidence="1">Nucleus</location>
    </subcellularLocation>
</comment>
<dbReference type="EMBL" id="MU006785">
    <property type="protein sequence ID" value="KAF2640146.1"/>
    <property type="molecule type" value="Genomic_DNA"/>
</dbReference>
<protein>
    <recommendedName>
        <fullName evidence="7">Tho complex subunit 7</fullName>
    </recommendedName>
</protein>
<dbReference type="Proteomes" id="UP000799753">
    <property type="component" value="Unassembled WGS sequence"/>
</dbReference>
<dbReference type="InterPro" id="IPR008501">
    <property type="entry name" value="THOC7/Mft1"/>
</dbReference>
<dbReference type="GO" id="GO:0000445">
    <property type="term" value="C:THO complex part of transcription export complex"/>
    <property type="evidence" value="ECO:0007669"/>
    <property type="project" value="InterPro"/>
</dbReference>
<evidence type="ECO:0000256" key="4">
    <source>
        <dbReference type="SAM" id="MobiDB-lite"/>
    </source>
</evidence>
<feature type="coiled-coil region" evidence="3">
    <location>
        <begin position="127"/>
        <end position="208"/>
    </location>
</feature>